<dbReference type="Gene3D" id="1.10.150.50">
    <property type="entry name" value="Transcription Factor, Ets-1"/>
    <property type="match status" value="1"/>
</dbReference>
<keyword evidence="4 8" id="KW-0863">Zinc-finger</keyword>
<evidence type="ECO:0000256" key="7">
    <source>
        <dbReference type="ARBA" id="ARBA00023242"/>
    </source>
</evidence>
<protein>
    <recommendedName>
        <fullName evidence="14">Polyhomeotic-like protein 3</fullName>
    </recommendedName>
</protein>
<keyword evidence="7" id="KW-0539">Nucleus</keyword>
<dbReference type="Gene3D" id="3.30.60.160">
    <property type="match status" value="1"/>
</dbReference>
<dbReference type="Pfam" id="PF21319">
    <property type="entry name" value="zf-FCS_1"/>
    <property type="match status" value="1"/>
</dbReference>
<dbReference type="InterPro" id="IPR012313">
    <property type="entry name" value="Znf_FCS"/>
</dbReference>
<dbReference type="PANTHER" id="PTHR12247">
    <property type="entry name" value="POLYCOMB GROUP PROTEIN"/>
    <property type="match status" value="1"/>
</dbReference>
<feature type="compositionally biased region" description="Polar residues" evidence="9">
    <location>
        <begin position="96"/>
        <end position="116"/>
    </location>
</feature>
<dbReference type="EMBL" id="JAACNH010000004">
    <property type="protein sequence ID" value="KAG8445195.1"/>
    <property type="molecule type" value="Genomic_DNA"/>
</dbReference>
<evidence type="ECO:0000256" key="5">
    <source>
        <dbReference type="ARBA" id="ARBA00022833"/>
    </source>
</evidence>
<dbReference type="PANTHER" id="PTHR12247:SF88">
    <property type="entry name" value="POLYHOMEOTIC-LIKE PROTEIN 3"/>
    <property type="match status" value="1"/>
</dbReference>
<gene>
    <name evidence="12" type="ORF">GDO86_010101</name>
</gene>
<evidence type="ECO:0000256" key="1">
    <source>
        <dbReference type="ARBA" id="ARBA00004123"/>
    </source>
</evidence>
<feature type="compositionally biased region" description="Polar residues" evidence="9">
    <location>
        <begin position="299"/>
        <end position="326"/>
    </location>
</feature>
<proteinExistence type="predicted"/>
<comment type="subcellular location">
    <subcellularLocation>
        <location evidence="1">Nucleus</location>
    </subcellularLocation>
</comment>
<evidence type="ECO:0000256" key="4">
    <source>
        <dbReference type="ARBA" id="ARBA00022771"/>
    </source>
</evidence>
<keyword evidence="2" id="KW-0217">Developmental protein</keyword>
<dbReference type="GO" id="GO:0003677">
    <property type="term" value="F:DNA binding"/>
    <property type="evidence" value="ECO:0007669"/>
    <property type="project" value="UniProtKB-KW"/>
</dbReference>
<dbReference type="SMART" id="SM00454">
    <property type="entry name" value="SAM"/>
    <property type="match status" value="1"/>
</dbReference>
<evidence type="ECO:0000259" key="11">
    <source>
        <dbReference type="PROSITE" id="PS51024"/>
    </source>
</evidence>
<evidence type="ECO:0000256" key="6">
    <source>
        <dbReference type="ARBA" id="ARBA00023125"/>
    </source>
</evidence>
<dbReference type="PROSITE" id="PS51024">
    <property type="entry name" value="ZF_FCS"/>
    <property type="match status" value="1"/>
</dbReference>
<organism evidence="12 13">
    <name type="scientific">Hymenochirus boettgeri</name>
    <name type="common">Congo dwarf clawed frog</name>
    <dbReference type="NCBI Taxonomy" id="247094"/>
    <lineage>
        <taxon>Eukaryota</taxon>
        <taxon>Metazoa</taxon>
        <taxon>Chordata</taxon>
        <taxon>Craniata</taxon>
        <taxon>Vertebrata</taxon>
        <taxon>Euteleostomi</taxon>
        <taxon>Amphibia</taxon>
        <taxon>Batrachia</taxon>
        <taxon>Anura</taxon>
        <taxon>Pipoidea</taxon>
        <taxon>Pipidae</taxon>
        <taxon>Pipinae</taxon>
        <taxon>Hymenochirus</taxon>
    </lineage>
</organism>
<accession>A0A8T2JIV6</accession>
<feature type="compositionally biased region" description="Polar residues" evidence="9">
    <location>
        <begin position="456"/>
        <end position="466"/>
    </location>
</feature>
<feature type="region of interest" description="Disordered" evidence="9">
    <location>
        <begin position="207"/>
        <end position="230"/>
    </location>
</feature>
<feature type="region of interest" description="Disordered" evidence="9">
    <location>
        <begin position="296"/>
        <end position="360"/>
    </location>
</feature>
<evidence type="ECO:0008006" key="14">
    <source>
        <dbReference type="Google" id="ProtNLM"/>
    </source>
</evidence>
<evidence type="ECO:0000256" key="3">
    <source>
        <dbReference type="ARBA" id="ARBA00022723"/>
    </source>
</evidence>
<dbReference type="InterPro" id="IPR038603">
    <property type="entry name" value="Znf_FCS_sf"/>
</dbReference>
<dbReference type="GO" id="GO:0008270">
    <property type="term" value="F:zinc ion binding"/>
    <property type="evidence" value="ECO:0007669"/>
    <property type="project" value="UniProtKB-KW"/>
</dbReference>
<feature type="compositionally biased region" description="Low complexity" evidence="9">
    <location>
        <begin position="438"/>
        <end position="449"/>
    </location>
</feature>
<keyword evidence="5" id="KW-0862">Zinc</keyword>
<feature type="domain" description="FCS-type" evidence="11">
    <location>
        <begin position="728"/>
        <end position="762"/>
    </location>
</feature>
<feature type="compositionally biased region" description="Low complexity" evidence="9">
    <location>
        <begin position="337"/>
        <end position="360"/>
    </location>
</feature>
<dbReference type="AlphaFoldDB" id="A0A8T2JIV6"/>
<keyword evidence="3" id="KW-0479">Metal-binding</keyword>
<dbReference type="PROSITE" id="PS50105">
    <property type="entry name" value="SAM_DOMAIN"/>
    <property type="match status" value="1"/>
</dbReference>
<keyword evidence="6" id="KW-0238">DNA-binding</keyword>
<dbReference type="GO" id="GO:0045892">
    <property type="term" value="P:negative regulation of DNA-templated transcription"/>
    <property type="evidence" value="ECO:0007669"/>
    <property type="project" value="TreeGrafter"/>
</dbReference>
<dbReference type="GO" id="GO:0003682">
    <property type="term" value="F:chromatin binding"/>
    <property type="evidence" value="ECO:0007669"/>
    <property type="project" value="TreeGrafter"/>
</dbReference>
<feature type="domain" description="SAM" evidence="10">
    <location>
        <begin position="853"/>
        <end position="915"/>
    </location>
</feature>
<feature type="region of interest" description="Disordered" evidence="9">
    <location>
        <begin position="82"/>
        <end position="141"/>
    </location>
</feature>
<dbReference type="InterPro" id="IPR001660">
    <property type="entry name" value="SAM"/>
</dbReference>
<dbReference type="FunFam" id="1.10.150.50:FF:000011">
    <property type="entry name" value="Polyhomeotic-like protein 2 isoform 1"/>
    <property type="match status" value="1"/>
</dbReference>
<dbReference type="Proteomes" id="UP000812440">
    <property type="component" value="Chromosome 5"/>
</dbReference>
<feature type="compositionally biased region" description="Basic and acidic residues" evidence="9">
    <location>
        <begin position="214"/>
        <end position="229"/>
    </location>
</feature>
<dbReference type="InterPro" id="IPR013761">
    <property type="entry name" value="SAM/pointed_sf"/>
</dbReference>
<feature type="compositionally biased region" description="Low complexity" evidence="9">
    <location>
        <begin position="125"/>
        <end position="141"/>
    </location>
</feature>
<evidence type="ECO:0000313" key="13">
    <source>
        <dbReference type="Proteomes" id="UP000812440"/>
    </source>
</evidence>
<comment type="caution">
    <text evidence="12">The sequence shown here is derived from an EMBL/GenBank/DDBJ whole genome shotgun (WGS) entry which is preliminary data.</text>
</comment>
<evidence type="ECO:0000256" key="8">
    <source>
        <dbReference type="PROSITE-ProRule" id="PRU00367"/>
    </source>
</evidence>
<feature type="region of interest" description="Disordered" evidence="9">
    <location>
        <begin position="432"/>
        <end position="466"/>
    </location>
</feature>
<evidence type="ECO:0000256" key="2">
    <source>
        <dbReference type="ARBA" id="ARBA00022473"/>
    </source>
</evidence>
<dbReference type="InterPro" id="IPR050548">
    <property type="entry name" value="PcG_chromatin_remod_factors"/>
</dbReference>
<dbReference type="OrthoDB" id="2390104at2759"/>
<reference evidence="12" key="1">
    <citation type="thesis" date="2020" institute="ProQuest LLC" country="789 East Eisenhower Parkway, Ann Arbor, MI, USA">
        <title>Comparative Genomics and Chromosome Evolution.</title>
        <authorList>
            <person name="Mudd A.B."/>
        </authorList>
    </citation>
    <scope>NUCLEOTIDE SEQUENCE</scope>
    <source>
        <strain evidence="12">Female2</strain>
        <tissue evidence="12">Blood</tissue>
    </source>
</reference>
<sequence>MESDQDITTCATTTVITSSTAITSPISVYTSSDRNAVQVIQQTLNRPSSSAAQYLTQMYAAQQQHLMLQTAALQQPHLSSSPLQSLSSVQQSSVSGDRSSISTTQQSNVPQHTIHLSTSPPPPQIISRSQTSSTTSSSSITQKTMLLGSTSPTLSASQAQMYLRAQMNLALRSQPMIEIPYTHTNPLKSSSHDQPLSICQKTALTSSKNNYSDSIKENNEKEDGPKSEPHCSVVTCTSNVHSMINPVSYSPVHQNLLVKHSTIPVHPDHPVLPQHQILQQQQVQHKHQIQTIPLHNLPSEASSSPHFAPTQSQRFLPSCSSNHSHNLSPLTTPPSPSTTFSHSVQPSVVVSPHPVHSPSQSPTIIIHPQAIIQPAASLIVQSTLPNRDTLHQPLQSTLPSAALLSLPTHLPPALSAETQAASLQHQSLVSPGQQMFSPVPQTQEPELQTTPPPTISSPHLPTSSPSQLQALPIQSMQEMAVQPEILTPGQVLMQNALLSEEELPAAEALVQLPFQTLPPPQTVAVNLHIQPAPVESPVVYQLENMCAEDSPAMQGDCIHIITQTPTLPTWSPTNPSVGIGEDVATDYPLQGLPSLASSVSASVIKSPVESSHVSIPASPLLLPAATTRSNSTLKPYSLPGLNKLPQAIVKPLILTHVIEGFVIQEGVEPFPVNRSSLLVEHAVKPLSPLGDRIMSIADIESDIQSSAKLPDNSTDTDMEDLTAEEGVDELECELLACQFCGKTDYPNKFLKSKRYCSLSCAKSKISRWSRKVEGSLGRHGRYTEGSAQDYFLTQFPAAYSCTEEALEDSHDDSSPVAMTAHPCRQSDREREQMMQLHHLRSPPCEPSTEPSLWTVEDVWAFIHALPGCHDIADDFRAQEIDGQALLLLKEDHLMNNLNIKLGPALKICAHINSLK</sequence>
<feature type="compositionally biased region" description="Low complexity" evidence="9">
    <location>
        <begin position="82"/>
        <end position="95"/>
    </location>
</feature>
<keyword evidence="13" id="KW-1185">Reference proteome</keyword>
<dbReference type="CDD" id="cd09577">
    <property type="entry name" value="SAM_Ph1_2_3"/>
    <property type="match status" value="1"/>
</dbReference>
<dbReference type="SUPFAM" id="SSF47769">
    <property type="entry name" value="SAM/Pointed domain"/>
    <property type="match status" value="1"/>
</dbReference>
<evidence type="ECO:0000256" key="9">
    <source>
        <dbReference type="SAM" id="MobiDB-lite"/>
    </source>
</evidence>
<name>A0A8T2JIV6_9PIPI</name>
<dbReference type="GO" id="GO:0042393">
    <property type="term" value="F:histone binding"/>
    <property type="evidence" value="ECO:0007669"/>
    <property type="project" value="TreeGrafter"/>
</dbReference>
<evidence type="ECO:0000313" key="12">
    <source>
        <dbReference type="EMBL" id="KAG8445195.1"/>
    </source>
</evidence>
<dbReference type="Pfam" id="PF00536">
    <property type="entry name" value="SAM_1"/>
    <property type="match status" value="1"/>
</dbReference>
<dbReference type="GO" id="GO:0035102">
    <property type="term" value="C:PRC1 complex"/>
    <property type="evidence" value="ECO:0007669"/>
    <property type="project" value="TreeGrafter"/>
</dbReference>
<evidence type="ECO:0000259" key="10">
    <source>
        <dbReference type="PROSITE" id="PS50105"/>
    </source>
</evidence>